<evidence type="ECO:0000256" key="2">
    <source>
        <dbReference type="SAM" id="Phobius"/>
    </source>
</evidence>
<keyword evidence="2" id="KW-0812">Transmembrane</keyword>
<proteinExistence type="predicted"/>
<dbReference type="EMBL" id="CAWYQH010000096">
    <property type="protein sequence ID" value="CAK8682759.1"/>
    <property type="molecule type" value="Genomic_DNA"/>
</dbReference>
<keyword evidence="4" id="KW-1185">Reference proteome</keyword>
<feature type="region of interest" description="Disordered" evidence="1">
    <location>
        <begin position="1"/>
        <end position="27"/>
    </location>
</feature>
<dbReference type="Proteomes" id="UP001642483">
    <property type="component" value="Unassembled WGS sequence"/>
</dbReference>
<evidence type="ECO:0000256" key="1">
    <source>
        <dbReference type="SAM" id="MobiDB-lite"/>
    </source>
</evidence>
<gene>
    <name evidence="3" type="ORF">CVLEPA_LOCUS13547</name>
</gene>
<reference evidence="3 4" key="1">
    <citation type="submission" date="2024-02" db="EMBL/GenBank/DDBJ databases">
        <authorList>
            <person name="Daric V."/>
            <person name="Darras S."/>
        </authorList>
    </citation>
    <scope>NUCLEOTIDE SEQUENCE [LARGE SCALE GENOMIC DNA]</scope>
</reference>
<name>A0ABP0FW31_CLALP</name>
<organism evidence="3 4">
    <name type="scientific">Clavelina lepadiformis</name>
    <name type="common">Light-bulb sea squirt</name>
    <name type="synonym">Ascidia lepadiformis</name>
    <dbReference type="NCBI Taxonomy" id="159417"/>
    <lineage>
        <taxon>Eukaryota</taxon>
        <taxon>Metazoa</taxon>
        <taxon>Chordata</taxon>
        <taxon>Tunicata</taxon>
        <taxon>Ascidiacea</taxon>
        <taxon>Aplousobranchia</taxon>
        <taxon>Clavelinidae</taxon>
        <taxon>Clavelina</taxon>
    </lineage>
</organism>
<evidence type="ECO:0000313" key="4">
    <source>
        <dbReference type="Proteomes" id="UP001642483"/>
    </source>
</evidence>
<feature type="transmembrane region" description="Helical" evidence="2">
    <location>
        <begin position="84"/>
        <end position="104"/>
    </location>
</feature>
<sequence>MNNNSSVDQTTALESSEYMTISNEKSSEKEALINHDTVSTQIKKNMASTGIDGIFSSSLHFFLSFKRMLLDHGVQSMFQQNKHLILQIATLYYFQTGASLAFWFSSRWTCGSLSNMA</sequence>
<keyword evidence="2" id="KW-1133">Transmembrane helix</keyword>
<protein>
    <submittedName>
        <fullName evidence="3">Uncharacterized protein</fullName>
    </submittedName>
</protein>
<feature type="compositionally biased region" description="Polar residues" evidence="1">
    <location>
        <begin position="1"/>
        <end position="24"/>
    </location>
</feature>
<evidence type="ECO:0000313" key="3">
    <source>
        <dbReference type="EMBL" id="CAK8682759.1"/>
    </source>
</evidence>
<keyword evidence="2" id="KW-0472">Membrane</keyword>
<accession>A0ABP0FW31</accession>
<comment type="caution">
    <text evidence="3">The sequence shown here is derived from an EMBL/GenBank/DDBJ whole genome shotgun (WGS) entry which is preliminary data.</text>
</comment>